<organism evidence="2 3">
    <name type="scientific">Mycena metata</name>
    <dbReference type="NCBI Taxonomy" id="1033252"/>
    <lineage>
        <taxon>Eukaryota</taxon>
        <taxon>Fungi</taxon>
        <taxon>Dikarya</taxon>
        <taxon>Basidiomycota</taxon>
        <taxon>Agaricomycotina</taxon>
        <taxon>Agaricomycetes</taxon>
        <taxon>Agaricomycetidae</taxon>
        <taxon>Agaricales</taxon>
        <taxon>Marasmiineae</taxon>
        <taxon>Mycenaceae</taxon>
        <taxon>Mycena</taxon>
    </lineage>
</organism>
<comment type="caution">
    <text evidence="2">The sequence shown here is derived from an EMBL/GenBank/DDBJ whole genome shotgun (WGS) entry which is preliminary data.</text>
</comment>
<feature type="region of interest" description="Disordered" evidence="1">
    <location>
        <begin position="322"/>
        <end position="377"/>
    </location>
</feature>
<feature type="compositionally biased region" description="Basic and acidic residues" evidence="1">
    <location>
        <begin position="158"/>
        <end position="172"/>
    </location>
</feature>
<sequence>MSLNTQDFTQLLGTFSGSPSPVHPFASMVLYTPMSIGAGGICNTFEDFAAVQQFEDASALIVNNFEGSYKRGISLVMVMPANQRGGMQNTRITAGWDTEVCLLRHIMCRSGSNENTGLVLTFICIGVITNGFIENSPPRKRGDEMIGAADPGDNGNGRSEDKKRGGRRETLKPAHRVRAAWEQSRLHAQTRNEESAKASALSAEQCRLHVLEQRLRPRQQVKRSTKDGGTKKCAKLSSRWAQRRDVFWRFLDINIVLRQHLSAINAGQQARAARVNKVWSRTGSNQSQTVKGMVDVEVQCSRSEFKVSYVLDSFARMKTQTRRLRLKGRLKDPQDPAPNTSLKPKSNQPHAMRQRDTARPVTTEVGRQETSWPKENAKASVLSVRGLGTFPASRGFGQGNTEERRNVERCRGGGRREEIEIYVFWGFLDEHDVDIVFRQHQSAQQGLTRSGPGLLSLPRRLCLPGSGESSQRTLNEPFAPCGSALREASVDKEGCVVAMSRDSTSIRSQSSDTVLVSRQGLYSRVRHHASTGDLEPGRHLMASPPRFVRVVCRAKQHKECWTVCSVEGTSWWKPRVA</sequence>
<gene>
    <name evidence="2" type="ORF">B0H16DRAFT_1689138</name>
</gene>
<evidence type="ECO:0000313" key="3">
    <source>
        <dbReference type="Proteomes" id="UP001215598"/>
    </source>
</evidence>
<protein>
    <submittedName>
        <fullName evidence="2">Uncharacterized protein</fullName>
    </submittedName>
</protein>
<dbReference type="EMBL" id="JARKIB010000040">
    <property type="protein sequence ID" value="KAJ7759199.1"/>
    <property type="molecule type" value="Genomic_DNA"/>
</dbReference>
<proteinExistence type="predicted"/>
<evidence type="ECO:0000256" key="1">
    <source>
        <dbReference type="SAM" id="MobiDB-lite"/>
    </source>
</evidence>
<dbReference type="AlphaFoldDB" id="A0AAD7J8P2"/>
<name>A0AAD7J8P2_9AGAR</name>
<feature type="compositionally biased region" description="Polar residues" evidence="1">
    <location>
        <begin position="337"/>
        <end position="349"/>
    </location>
</feature>
<evidence type="ECO:0000313" key="2">
    <source>
        <dbReference type="EMBL" id="KAJ7759199.1"/>
    </source>
</evidence>
<keyword evidence="3" id="KW-1185">Reference proteome</keyword>
<dbReference type="Proteomes" id="UP001215598">
    <property type="component" value="Unassembled WGS sequence"/>
</dbReference>
<feature type="region of interest" description="Disordered" evidence="1">
    <location>
        <begin position="136"/>
        <end position="178"/>
    </location>
</feature>
<reference evidence="2" key="1">
    <citation type="submission" date="2023-03" db="EMBL/GenBank/DDBJ databases">
        <title>Massive genome expansion in bonnet fungi (Mycena s.s.) driven by repeated elements and novel gene families across ecological guilds.</title>
        <authorList>
            <consortium name="Lawrence Berkeley National Laboratory"/>
            <person name="Harder C.B."/>
            <person name="Miyauchi S."/>
            <person name="Viragh M."/>
            <person name="Kuo A."/>
            <person name="Thoen E."/>
            <person name="Andreopoulos B."/>
            <person name="Lu D."/>
            <person name="Skrede I."/>
            <person name="Drula E."/>
            <person name="Henrissat B."/>
            <person name="Morin E."/>
            <person name="Kohler A."/>
            <person name="Barry K."/>
            <person name="LaButti K."/>
            <person name="Morin E."/>
            <person name="Salamov A."/>
            <person name="Lipzen A."/>
            <person name="Mereny Z."/>
            <person name="Hegedus B."/>
            <person name="Baldrian P."/>
            <person name="Stursova M."/>
            <person name="Weitz H."/>
            <person name="Taylor A."/>
            <person name="Grigoriev I.V."/>
            <person name="Nagy L.G."/>
            <person name="Martin F."/>
            <person name="Kauserud H."/>
        </authorList>
    </citation>
    <scope>NUCLEOTIDE SEQUENCE</scope>
    <source>
        <strain evidence="2">CBHHK182m</strain>
    </source>
</reference>
<accession>A0AAD7J8P2</accession>